<dbReference type="AlphaFoldDB" id="A0A8S1ECB9"/>
<dbReference type="PANTHER" id="PTHR47760:SF4">
    <property type="entry name" value="G-PROTEIN COUPLED RECEPTORS FAMILY 1 PROFILE DOMAIN-CONTAINING PROTEIN"/>
    <property type="match status" value="1"/>
</dbReference>
<dbReference type="InterPro" id="IPR000276">
    <property type="entry name" value="GPCR_Rhodpsn"/>
</dbReference>
<organism evidence="7 8">
    <name type="scientific">Caenorhabditis bovis</name>
    <dbReference type="NCBI Taxonomy" id="2654633"/>
    <lineage>
        <taxon>Eukaryota</taxon>
        <taxon>Metazoa</taxon>
        <taxon>Ecdysozoa</taxon>
        <taxon>Nematoda</taxon>
        <taxon>Chromadorea</taxon>
        <taxon>Rhabditida</taxon>
        <taxon>Rhabditina</taxon>
        <taxon>Rhabditomorpha</taxon>
        <taxon>Rhabditoidea</taxon>
        <taxon>Rhabditidae</taxon>
        <taxon>Peloderinae</taxon>
        <taxon>Caenorhabditis</taxon>
    </lineage>
</organism>
<accession>A0A8S1ECB9</accession>
<evidence type="ECO:0000256" key="3">
    <source>
        <dbReference type="ARBA" id="ARBA00022989"/>
    </source>
</evidence>
<dbReference type="Pfam" id="PF00001">
    <property type="entry name" value="7tm_1"/>
    <property type="match status" value="1"/>
</dbReference>
<dbReference type="OrthoDB" id="10033446at2759"/>
<feature type="transmembrane region" description="Helical" evidence="5">
    <location>
        <begin position="202"/>
        <end position="219"/>
    </location>
</feature>
<dbReference type="Gene3D" id="1.20.1070.10">
    <property type="entry name" value="Rhodopsin 7-helix transmembrane proteins"/>
    <property type="match status" value="1"/>
</dbReference>
<keyword evidence="4 5" id="KW-0472">Membrane</keyword>
<dbReference type="InterPro" id="IPR017452">
    <property type="entry name" value="GPCR_Rhodpsn_7TM"/>
</dbReference>
<sequence length="447" mass="50793">MEAFCNSGINATLDPQSDEELAKIKGYISYAQVIFCLVGVVGNILNLRTLQSPSLQTVPFMYIRSMAVFDLIALSLIMIHFAIYDKKTVAILMAYTAYVEAPVINTFLIAGLYCAFFLTVERFMLITRPYMKASCNPKGLARKKIALLLFCSACLHTPMMLQRTLVQDKDGNYQMVNNVALLCADPIKWTLFNYYKLGRECLRFFIVILMTVLNLFIARQHQITKDRRRRLVKRVGNNRDHSSLSSLAPGENRAEHNNLMKSFTEKKLTVLMISICFIFIFGNLPQMIVMVIQNEALENVFGFQVYRYCSNLLEVVNHCLNFYVFCMASKEYTRAFLLNCICLRNILLRFPRVANYLATRRSSSMVATSSAGFGMANKDYMSMDSLREDVQQWTVEPGASQSGTSSLKSILVTGARPDCPKKKSLTIVNHLQIPPEDCIPEEELEEL</sequence>
<feature type="domain" description="G-protein coupled receptors family 1 profile" evidence="6">
    <location>
        <begin position="42"/>
        <end position="325"/>
    </location>
</feature>
<comment type="subcellular location">
    <subcellularLocation>
        <location evidence="1">Membrane</location>
    </subcellularLocation>
</comment>
<keyword evidence="3 5" id="KW-1133">Transmembrane helix</keyword>
<keyword evidence="8" id="KW-1185">Reference proteome</keyword>
<evidence type="ECO:0000256" key="4">
    <source>
        <dbReference type="ARBA" id="ARBA00023136"/>
    </source>
</evidence>
<dbReference type="SUPFAM" id="SSF81321">
    <property type="entry name" value="Family A G protein-coupled receptor-like"/>
    <property type="match status" value="1"/>
</dbReference>
<evidence type="ECO:0000256" key="1">
    <source>
        <dbReference type="ARBA" id="ARBA00004370"/>
    </source>
</evidence>
<feature type="transmembrane region" description="Helical" evidence="5">
    <location>
        <begin position="268"/>
        <end position="292"/>
    </location>
</feature>
<keyword evidence="2 5" id="KW-0812">Transmembrane</keyword>
<evidence type="ECO:0000313" key="7">
    <source>
        <dbReference type="EMBL" id="CAB3399578.1"/>
    </source>
</evidence>
<feature type="transmembrane region" description="Helical" evidence="5">
    <location>
        <begin position="27"/>
        <end position="45"/>
    </location>
</feature>
<evidence type="ECO:0000256" key="5">
    <source>
        <dbReference type="SAM" id="Phobius"/>
    </source>
</evidence>
<dbReference type="PANTHER" id="PTHR47760">
    <property type="entry name" value="G-PROTEIN COUPLED RECEPTOR B0563.6-LIKE PROTEIN-RELATED"/>
    <property type="match status" value="1"/>
</dbReference>
<dbReference type="PROSITE" id="PS00237">
    <property type="entry name" value="G_PROTEIN_RECEP_F1_1"/>
    <property type="match status" value="1"/>
</dbReference>
<dbReference type="GO" id="GO:0016020">
    <property type="term" value="C:membrane"/>
    <property type="evidence" value="ECO:0007669"/>
    <property type="project" value="UniProtKB-SubCell"/>
</dbReference>
<dbReference type="EMBL" id="CADEPM010000002">
    <property type="protein sequence ID" value="CAB3399578.1"/>
    <property type="molecule type" value="Genomic_DNA"/>
</dbReference>
<dbReference type="GO" id="GO:0004930">
    <property type="term" value="F:G protein-coupled receptor activity"/>
    <property type="evidence" value="ECO:0007669"/>
    <property type="project" value="InterPro"/>
</dbReference>
<reference evidence="7 8" key="1">
    <citation type="submission" date="2020-04" db="EMBL/GenBank/DDBJ databases">
        <authorList>
            <person name="Laetsch R D."/>
            <person name="Stevens L."/>
            <person name="Kumar S."/>
            <person name="Blaxter L. M."/>
        </authorList>
    </citation>
    <scope>NUCLEOTIDE SEQUENCE [LARGE SCALE GENOMIC DNA]</scope>
</reference>
<dbReference type="PROSITE" id="PS50262">
    <property type="entry name" value="G_PROTEIN_RECEP_F1_2"/>
    <property type="match status" value="1"/>
</dbReference>
<gene>
    <name evidence="7" type="ORF">CBOVIS_LOCUS2676</name>
</gene>
<evidence type="ECO:0000259" key="6">
    <source>
        <dbReference type="PROSITE" id="PS50262"/>
    </source>
</evidence>
<dbReference type="CDD" id="cd14978">
    <property type="entry name" value="7tmA_FMRFamide_R-like"/>
    <property type="match status" value="1"/>
</dbReference>
<feature type="transmembrane region" description="Helical" evidence="5">
    <location>
        <begin position="104"/>
        <end position="125"/>
    </location>
</feature>
<protein>
    <recommendedName>
        <fullName evidence="6">G-protein coupled receptors family 1 profile domain-containing protein</fullName>
    </recommendedName>
</protein>
<evidence type="ECO:0000256" key="2">
    <source>
        <dbReference type="ARBA" id="ARBA00022692"/>
    </source>
</evidence>
<evidence type="ECO:0000313" key="8">
    <source>
        <dbReference type="Proteomes" id="UP000494206"/>
    </source>
</evidence>
<comment type="caution">
    <text evidence="7">The sequence shown here is derived from an EMBL/GenBank/DDBJ whole genome shotgun (WGS) entry which is preliminary data.</text>
</comment>
<dbReference type="InterPro" id="IPR053093">
    <property type="entry name" value="GPCR-like"/>
</dbReference>
<proteinExistence type="predicted"/>
<dbReference type="Proteomes" id="UP000494206">
    <property type="component" value="Unassembled WGS sequence"/>
</dbReference>
<name>A0A8S1ECB9_9PELO</name>
<feature type="transmembrane region" description="Helical" evidence="5">
    <location>
        <begin position="145"/>
        <end position="165"/>
    </location>
</feature>
<feature type="transmembrane region" description="Helical" evidence="5">
    <location>
        <begin position="66"/>
        <end position="84"/>
    </location>
</feature>